<name>A0A371J3P7_9FIRM</name>
<dbReference type="PROSITE" id="PS00501">
    <property type="entry name" value="SPASE_I_1"/>
    <property type="match status" value="1"/>
</dbReference>
<dbReference type="GO" id="GO:0009003">
    <property type="term" value="F:signal peptidase activity"/>
    <property type="evidence" value="ECO:0007669"/>
    <property type="project" value="UniProtKB-EC"/>
</dbReference>
<keyword evidence="8" id="KW-0472">Membrane</keyword>
<dbReference type="PROSITE" id="PS00761">
    <property type="entry name" value="SPASE_I_3"/>
    <property type="match status" value="1"/>
</dbReference>
<feature type="active site" evidence="7">
    <location>
        <position position="87"/>
    </location>
</feature>
<dbReference type="NCBIfam" id="TIGR02227">
    <property type="entry name" value="sigpep_I_bact"/>
    <property type="match status" value="1"/>
</dbReference>
<evidence type="ECO:0000256" key="1">
    <source>
        <dbReference type="ARBA" id="ARBA00000677"/>
    </source>
</evidence>
<dbReference type="GO" id="GO:0006465">
    <property type="term" value="P:signal peptide processing"/>
    <property type="evidence" value="ECO:0007669"/>
    <property type="project" value="InterPro"/>
</dbReference>
<dbReference type="InterPro" id="IPR000223">
    <property type="entry name" value="Pept_S26A_signal_pept_1"/>
</dbReference>
<dbReference type="EC" id="3.4.21.89" evidence="4 8"/>
<dbReference type="RefSeq" id="WP_094368339.1">
    <property type="nucleotide sequence ID" value="NZ_NOJY02000014.1"/>
</dbReference>
<evidence type="ECO:0000256" key="9">
    <source>
        <dbReference type="RuleBase" id="RU362042"/>
    </source>
</evidence>
<dbReference type="EMBL" id="NOJY02000014">
    <property type="protein sequence ID" value="RDY27296.1"/>
    <property type="molecule type" value="Genomic_DNA"/>
</dbReference>
<comment type="catalytic activity">
    <reaction evidence="1 8">
        <text>Cleavage of hydrophobic, N-terminal signal or leader sequences from secreted and periplasmic proteins.</text>
        <dbReference type="EC" id="3.4.21.89"/>
    </reaction>
</comment>
<dbReference type="InterPro" id="IPR019757">
    <property type="entry name" value="Pept_S26A_signal_pept_1_Lys-AS"/>
</dbReference>
<sequence length="178" mass="19726">MTKIITKEVLEWVKTIAVSVVIAFGITLVVQPTIVDGQSMYPTLENKDYLFVNKLAYNKDIPERGDVLVFKSDLVNEKNNSKKNLVKRVIALPGEQIVIKSNEVYINNQKLNESYLQGATTDGDIDLVVPKNEVFTMGDNRGGSKDSRDSSIGTISIDNIVGKVAFRAFPFNKIGTID</sequence>
<evidence type="ECO:0000256" key="3">
    <source>
        <dbReference type="ARBA" id="ARBA00009370"/>
    </source>
</evidence>
<evidence type="ECO:0000256" key="8">
    <source>
        <dbReference type="RuleBase" id="RU003993"/>
    </source>
</evidence>
<keyword evidence="5 8" id="KW-0645">Protease</keyword>
<keyword evidence="8" id="KW-0812">Transmembrane</keyword>
<evidence type="ECO:0000313" key="12">
    <source>
        <dbReference type="Proteomes" id="UP000215694"/>
    </source>
</evidence>
<keyword evidence="12" id="KW-1185">Reference proteome</keyword>
<dbReference type="CDD" id="cd06530">
    <property type="entry name" value="S26_SPase_I"/>
    <property type="match status" value="1"/>
</dbReference>
<dbReference type="PRINTS" id="PR00727">
    <property type="entry name" value="LEADERPTASE"/>
</dbReference>
<evidence type="ECO:0000256" key="5">
    <source>
        <dbReference type="ARBA" id="ARBA00022670"/>
    </source>
</evidence>
<dbReference type="InterPro" id="IPR019756">
    <property type="entry name" value="Pept_S26A_signal_pept_1_Ser-AS"/>
</dbReference>
<proteinExistence type="inferred from homology"/>
<comment type="similarity">
    <text evidence="3 9">Belongs to the peptidase S26 family.</text>
</comment>
<dbReference type="InterPro" id="IPR036286">
    <property type="entry name" value="LexA/Signal_pep-like_sf"/>
</dbReference>
<evidence type="ECO:0000259" key="10">
    <source>
        <dbReference type="Pfam" id="PF10502"/>
    </source>
</evidence>
<evidence type="ECO:0000256" key="7">
    <source>
        <dbReference type="PIRSR" id="PIRSR600223-1"/>
    </source>
</evidence>
<dbReference type="InterPro" id="IPR019758">
    <property type="entry name" value="Pept_S26A_signal_pept_1_CS"/>
</dbReference>
<protein>
    <recommendedName>
        <fullName evidence="4 8">Signal peptidase I</fullName>
        <ecNumber evidence="4 8">3.4.21.89</ecNumber>
    </recommendedName>
</protein>
<dbReference type="PANTHER" id="PTHR43390:SF1">
    <property type="entry name" value="CHLOROPLAST PROCESSING PEPTIDASE"/>
    <property type="match status" value="1"/>
</dbReference>
<dbReference type="SUPFAM" id="SSF51306">
    <property type="entry name" value="LexA/Signal peptidase"/>
    <property type="match status" value="1"/>
</dbReference>
<feature type="transmembrane region" description="Helical" evidence="8">
    <location>
        <begin position="12"/>
        <end position="30"/>
    </location>
</feature>
<evidence type="ECO:0000256" key="2">
    <source>
        <dbReference type="ARBA" id="ARBA00004401"/>
    </source>
</evidence>
<comment type="caution">
    <text evidence="11">The sequence shown here is derived from an EMBL/GenBank/DDBJ whole genome shotgun (WGS) entry which is preliminary data.</text>
</comment>
<dbReference type="OrthoDB" id="9802919at2"/>
<dbReference type="AlphaFoldDB" id="A0A371J3P7"/>
<evidence type="ECO:0000256" key="6">
    <source>
        <dbReference type="ARBA" id="ARBA00022801"/>
    </source>
</evidence>
<keyword evidence="6 8" id="KW-0378">Hydrolase</keyword>
<comment type="subcellular location">
    <subcellularLocation>
        <location evidence="2">Cell membrane</location>
        <topology evidence="2">Single-pass type II membrane protein</topology>
    </subcellularLocation>
    <subcellularLocation>
        <location evidence="9">Membrane</location>
        <topology evidence="9">Single-pass type II membrane protein</topology>
    </subcellularLocation>
</comment>
<accession>A0A371J3P7</accession>
<evidence type="ECO:0000313" key="11">
    <source>
        <dbReference type="EMBL" id="RDY27296.1"/>
    </source>
</evidence>
<dbReference type="PROSITE" id="PS00760">
    <property type="entry name" value="SPASE_I_2"/>
    <property type="match status" value="1"/>
</dbReference>
<organism evidence="11 12">
    <name type="scientific">Romboutsia weinsteinii</name>
    <dbReference type="NCBI Taxonomy" id="2020949"/>
    <lineage>
        <taxon>Bacteria</taxon>
        <taxon>Bacillati</taxon>
        <taxon>Bacillota</taxon>
        <taxon>Clostridia</taxon>
        <taxon>Peptostreptococcales</taxon>
        <taxon>Peptostreptococcaceae</taxon>
        <taxon>Romboutsia</taxon>
    </lineage>
</organism>
<gene>
    <name evidence="11" type="primary">lepB</name>
    <name evidence="11" type="ORF">CHL78_009930</name>
</gene>
<keyword evidence="8" id="KW-1133">Transmembrane helix</keyword>
<dbReference type="PANTHER" id="PTHR43390">
    <property type="entry name" value="SIGNAL PEPTIDASE I"/>
    <property type="match status" value="1"/>
</dbReference>
<dbReference type="InterPro" id="IPR019533">
    <property type="entry name" value="Peptidase_S26"/>
</dbReference>
<dbReference type="Pfam" id="PF10502">
    <property type="entry name" value="Peptidase_S26"/>
    <property type="match status" value="1"/>
</dbReference>
<dbReference type="Proteomes" id="UP000215694">
    <property type="component" value="Unassembled WGS sequence"/>
</dbReference>
<dbReference type="GO" id="GO:0004252">
    <property type="term" value="F:serine-type endopeptidase activity"/>
    <property type="evidence" value="ECO:0007669"/>
    <property type="project" value="InterPro"/>
</dbReference>
<evidence type="ECO:0000256" key="4">
    <source>
        <dbReference type="ARBA" id="ARBA00013208"/>
    </source>
</evidence>
<reference evidence="11 12" key="1">
    <citation type="journal article" date="2017" name="Genome Announc.">
        <title>Draft Genome Sequence of Romboutsia weinsteinii sp. nov. Strain CCRI-19649(T) Isolated from Surface Water.</title>
        <authorList>
            <person name="Maheux A.F."/>
            <person name="Boudreau D.K."/>
            <person name="Berube E."/>
            <person name="Boissinot M."/>
            <person name="Cantin P."/>
            <person name="Raymond F."/>
            <person name="Corbeil J."/>
            <person name="Omar R.F."/>
            <person name="Bergeron M.G."/>
        </authorList>
    </citation>
    <scope>NUCLEOTIDE SEQUENCE [LARGE SCALE GENOMIC DNA]</scope>
    <source>
        <strain evidence="11 12">CCRI-19649</strain>
    </source>
</reference>
<feature type="active site" evidence="7">
    <location>
        <position position="39"/>
    </location>
</feature>
<feature type="domain" description="Peptidase S26" evidence="10">
    <location>
        <begin position="10"/>
        <end position="168"/>
    </location>
</feature>
<dbReference type="Gene3D" id="2.10.109.10">
    <property type="entry name" value="Umud Fragment, subunit A"/>
    <property type="match status" value="1"/>
</dbReference>
<dbReference type="GO" id="GO:0005886">
    <property type="term" value="C:plasma membrane"/>
    <property type="evidence" value="ECO:0007669"/>
    <property type="project" value="UniProtKB-SubCell"/>
</dbReference>